<evidence type="ECO:0000259" key="4">
    <source>
        <dbReference type="Pfam" id="PF09423"/>
    </source>
</evidence>
<proteinExistence type="predicted"/>
<keyword evidence="3" id="KW-0732">Signal</keyword>
<evidence type="ECO:0000313" key="5">
    <source>
        <dbReference type="EMBL" id="CAD8441813.1"/>
    </source>
</evidence>
<keyword evidence="2" id="KW-0472">Membrane</keyword>
<feature type="domain" description="PhoD-like phosphatase metallophosphatase" evidence="4">
    <location>
        <begin position="44"/>
        <end position="343"/>
    </location>
</feature>
<reference evidence="5" key="1">
    <citation type="submission" date="2021-01" db="EMBL/GenBank/DDBJ databases">
        <authorList>
            <person name="Corre E."/>
            <person name="Pelletier E."/>
            <person name="Niang G."/>
            <person name="Scheremetjew M."/>
            <person name="Finn R."/>
            <person name="Kale V."/>
            <person name="Holt S."/>
            <person name="Cochrane G."/>
            <person name="Meng A."/>
            <person name="Brown T."/>
            <person name="Cohen L."/>
        </authorList>
    </citation>
    <scope>NUCLEOTIDE SEQUENCE</scope>
    <source>
        <strain evidence="5">CCAC1681</strain>
    </source>
</reference>
<keyword evidence="2" id="KW-0812">Transmembrane</keyword>
<gene>
    <name evidence="5" type="ORF">MSP1401_LOCUS7056</name>
</gene>
<dbReference type="InterPro" id="IPR018946">
    <property type="entry name" value="PhoD-like_MPP"/>
</dbReference>
<feature type="chain" id="PRO_5030726219" description="PhoD-like phosphatase metallophosphatase domain-containing protein" evidence="3">
    <location>
        <begin position="26"/>
        <end position="536"/>
    </location>
</feature>
<dbReference type="PANTHER" id="PTHR33987:SF1">
    <property type="entry name" value="CALCINEURIN-LIKE METALLO-PHOSPHOESTERASE SUPERFAMILY PROTEIN"/>
    <property type="match status" value="1"/>
</dbReference>
<evidence type="ECO:0000256" key="1">
    <source>
        <dbReference type="SAM" id="MobiDB-lite"/>
    </source>
</evidence>
<dbReference type="CDD" id="cd07389">
    <property type="entry name" value="MPP_PhoD"/>
    <property type="match status" value="1"/>
</dbReference>
<keyword evidence="2" id="KW-1133">Transmembrane helix</keyword>
<feature type="region of interest" description="Disordered" evidence="1">
    <location>
        <begin position="217"/>
        <end position="242"/>
    </location>
</feature>
<evidence type="ECO:0000256" key="3">
    <source>
        <dbReference type="SAM" id="SignalP"/>
    </source>
</evidence>
<evidence type="ECO:0000256" key="2">
    <source>
        <dbReference type="SAM" id="Phobius"/>
    </source>
</evidence>
<dbReference type="PANTHER" id="PTHR33987">
    <property type="entry name" value="CALCINEURIN-LIKE METALLO-PHOSPHOESTERASE SUPERFAMILY PROTEIN"/>
    <property type="match status" value="1"/>
</dbReference>
<dbReference type="AlphaFoldDB" id="A0A7S0D2T9"/>
<feature type="region of interest" description="Disordered" evidence="1">
    <location>
        <begin position="401"/>
        <end position="421"/>
    </location>
</feature>
<dbReference type="InterPro" id="IPR029052">
    <property type="entry name" value="Metallo-depent_PP-like"/>
</dbReference>
<dbReference type="EMBL" id="HBEN01008516">
    <property type="protein sequence ID" value="CAD8441813.1"/>
    <property type="molecule type" value="Transcribed_RNA"/>
</dbReference>
<dbReference type="PROSITE" id="PS51257">
    <property type="entry name" value="PROKAR_LIPOPROTEIN"/>
    <property type="match status" value="1"/>
</dbReference>
<name>A0A7S0D2T9_MICPS</name>
<dbReference type="SUPFAM" id="SSF56300">
    <property type="entry name" value="Metallo-dependent phosphatases"/>
    <property type="match status" value="1"/>
</dbReference>
<dbReference type="Pfam" id="PF09423">
    <property type="entry name" value="PhoD"/>
    <property type="match status" value="1"/>
</dbReference>
<dbReference type="Gene3D" id="3.60.21.70">
    <property type="entry name" value="PhoD-like phosphatase"/>
    <property type="match status" value="1"/>
</dbReference>
<organism evidence="5">
    <name type="scientific">Micromonas pusilla</name>
    <name type="common">Picoplanktonic green alga</name>
    <name type="synonym">Chromulina pusilla</name>
    <dbReference type="NCBI Taxonomy" id="38833"/>
    <lineage>
        <taxon>Eukaryota</taxon>
        <taxon>Viridiplantae</taxon>
        <taxon>Chlorophyta</taxon>
        <taxon>Mamiellophyceae</taxon>
        <taxon>Mamiellales</taxon>
        <taxon>Mamiellaceae</taxon>
        <taxon>Micromonas</taxon>
    </lineage>
</organism>
<feature type="signal peptide" evidence="3">
    <location>
        <begin position="1"/>
        <end position="25"/>
    </location>
</feature>
<accession>A0A7S0D2T9</accession>
<sequence length="536" mass="59145">MTHKSTTLCVLALLSCILRAGVAHGSRPAGVPPPAHLDRADLRFAFGSCSRHDKPQSVWGAVRAIAPDAFVWLGDVIYADGKVNGTRAYVGNERHRAAFETQLEHPEYAALARETKIVGTWDDHDFGFNNAGAEWEEKPFAKQVFLDFLGVPADSPRRERAGVYAHHTFRNLGRDKNRSARLILLDTRFHQRAERGELLGEDQWRWLERALGVPGSRRVGVTSADDARSATPSSSDEHSREYREPFIEAEEDDDDPVDVVIIGSSIQVHAETQKLVDGLFEGVESWNEFPNEKKRLMDLVERSRARVVFLSGDVHHAEIITSPPRCVLPYELVEITSSGMTHGILDEVPKKHGLRAFVRLLIPAFLPRWLWPDVGGLQRARFIHRNWGEVAIDFGDDDAAETDAADDDARASPSPAAKSETKASVAGSIALNIRGDDGVVKISKRVPLSALEGTWAEVDAAAARGEIEHGAAEGRLRDACRTEKDLTRVELLRLPVLAAACLVGQPVIFAFCVWQLVKGTSRAVRKPGKASKRKEA</sequence>
<feature type="transmembrane region" description="Helical" evidence="2">
    <location>
        <begin position="494"/>
        <end position="517"/>
    </location>
</feature>
<protein>
    <recommendedName>
        <fullName evidence="4">PhoD-like phosphatase metallophosphatase domain-containing protein</fullName>
    </recommendedName>
</protein>
<dbReference type="InterPro" id="IPR038607">
    <property type="entry name" value="PhoD-like_sf"/>
</dbReference>